<reference evidence="1 2" key="1">
    <citation type="submission" date="2020-08" db="EMBL/GenBank/DDBJ databases">
        <title>Genome sequence of Erysipelothrix inopinata DSM 15511T.</title>
        <authorList>
            <person name="Hyun D.-W."/>
            <person name="Bae J.-W."/>
        </authorList>
    </citation>
    <scope>NUCLEOTIDE SEQUENCE [LARGE SCALE GENOMIC DNA]</scope>
    <source>
        <strain evidence="1 2">DSM 15511</strain>
    </source>
</reference>
<organism evidence="1 2">
    <name type="scientific">Erysipelothrix inopinata</name>
    <dbReference type="NCBI Taxonomy" id="225084"/>
    <lineage>
        <taxon>Bacteria</taxon>
        <taxon>Bacillati</taxon>
        <taxon>Bacillota</taxon>
        <taxon>Erysipelotrichia</taxon>
        <taxon>Erysipelotrichales</taxon>
        <taxon>Erysipelotrichaceae</taxon>
        <taxon>Erysipelothrix</taxon>
    </lineage>
</organism>
<dbReference type="PANTHER" id="PTHR40658">
    <property type="match status" value="1"/>
</dbReference>
<sequence>MARPTTKKDLIEQSNDNFEKLYNLLNKLNDEDLKADFQFEGDKYKEAHWKRDKNIKDVLIHLYEWHQLLLNWVDQNVAGVETPFLPAPYNWKTYGAMNEAFIAKHQDTSYEEANALLKESHEKVMAMIDTFSNDELFSKGVFKWTGGTTLGSYCVSSTASHYDWAIKKIRKHEKTMKEMK</sequence>
<dbReference type="AlphaFoldDB" id="A0A7G9RZ31"/>
<evidence type="ECO:0000313" key="2">
    <source>
        <dbReference type="Proteomes" id="UP000515928"/>
    </source>
</evidence>
<gene>
    <name evidence="1" type="ORF">H9L01_00310</name>
</gene>
<dbReference type="Proteomes" id="UP000515928">
    <property type="component" value="Chromosome"/>
</dbReference>
<accession>A0A7G9RZ31</accession>
<keyword evidence="2" id="KW-1185">Reference proteome</keyword>
<dbReference type="InterPro" id="IPR034660">
    <property type="entry name" value="DinB/YfiT-like"/>
</dbReference>
<dbReference type="KEGG" id="eio:H9L01_00310"/>
<dbReference type="RefSeq" id="WP_187533977.1">
    <property type="nucleotide sequence ID" value="NZ_CBCSHU010000025.1"/>
</dbReference>
<dbReference type="SUPFAM" id="SSF109854">
    <property type="entry name" value="DinB/YfiT-like putative metalloenzymes"/>
    <property type="match status" value="1"/>
</dbReference>
<name>A0A7G9RZ31_9FIRM</name>
<proteinExistence type="predicted"/>
<dbReference type="PIRSF" id="PIRSF031551">
    <property type="entry name" value="DUF1706"/>
    <property type="match status" value="1"/>
</dbReference>
<protein>
    <submittedName>
        <fullName evidence="1">ClbS/DfsB family four-helix bundle protein</fullName>
    </submittedName>
</protein>
<dbReference type="PANTHER" id="PTHR40658:SF4">
    <property type="entry name" value="HYPOTHETICAL CYTOSOLIC PROTEIN"/>
    <property type="match status" value="1"/>
</dbReference>
<dbReference type="EMBL" id="CP060715">
    <property type="protein sequence ID" value="QNN60856.1"/>
    <property type="molecule type" value="Genomic_DNA"/>
</dbReference>
<dbReference type="Gene3D" id="1.20.120.450">
    <property type="entry name" value="dinb family like domain"/>
    <property type="match status" value="1"/>
</dbReference>
<dbReference type="InterPro" id="IPR012550">
    <property type="entry name" value="DUF1706"/>
</dbReference>
<dbReference type="Pfam" id="PF08020">
    <property type="entry name" value="DUF1706"/>
    <property type="match status" value="1"/>
</dbReference>
<evidence type="ECO:0000313" key="1">
    <source>
        <dbReference type="EMBL" id="QNN60856.1"/>
    </source>
</evidence>